<feature type="transmembrane region" description="Helical" evidence="1">
    <location>
        <begin position="92"/>
        <end position="112"/>
    </location>
</feature>
<evidence type="ECO:0000313" key="2">
    <source>
        <dbReference type="EMBL" id="MFC5883392.1"/>
    </source>
</evidence>
<organism evidence="2 3">
    <name type="scientific">Kitasatospora aburaviensis</name>
    <dbReference type="NCBI Taxonomy" id="67265"/>
    <lineage>
        <taxon>Bacteria</taxon>
        <taxon>Bacillati</taxon>
        <taxon>Actinomycetota</taxon>
        <taxon>Actinomycetes</taxon>
        <taxon>Kitasatosporales</taxon>
        <taxon>Streptomycetaceae</taxon>
        <taxon>Kitasatospora</taxon>
    </lineage>
</organism>
<proteinExistence type="predicted"/>
<sequence>MSEINTAVAGVGWYQRIRDCDFVVATLVGVGNLLLGGMLFMMCLSSSITFGGPTAADTARMHDTSRLAQSVFFGWLLVGLLLFGVFRMTRSVITHLACMIVPLIGLVVVSAASR</sequence>
<keyword evidence="3" id="KW-1185">Reference proteome</keyword>
<dbReference type="RefSeq" id="WP_313766202.1">
    <property type="nucleotide sequence ID" value="NZ_BAAAVH010000072.1"/>
</dbReference>
<comment type="caution">
    <text evidence="2">The sequence shown here is derived from an EMBL/GenBank/DDBJ whole genome shotgun (WGS) entry which is preliminary data.</text>
</comment>
<keyword evidence="1" id="KW-0812">Transmembrane</keyword>
<dbReference type="Proteomes" id="UP001596067">
    <property type="component" value="Unassembled WGS sequence"/>
</dbReference>
<name>A0ABW1EP62_9ACTN</name>
<evidence type="ECO:0000256" key="1">
    <source>
        <dbReference type="SAM" id="Phobius"/>
    </source>
</evidence>
<keyword evidence="1" id="KW-1133">Transmembrane helix</keyword>
<evidence type="ECO:0000313" key="3">
    <source>
        <dbReference type="Proteomes" id="UP001596067"/>
    </source>
</evidence>
<reference evidence="3" key="1">
    <citation type="journal article" date="2019" name="Int. J. Syst. Evol. Microbiol.">
        <title>The Global Catalogue of Microorganisms (GCM) 10K type strain sequencing project: providing services to taxonomists for standard genome sequencing and annotation.</title>
        <authorList>
            <consortium name="The Broad Institute Genomics Platform"/>
            <consortium name="The Broad Institute Genome Sequencing Center for Infectious Disease"/>
            <person name="Wu L."/>
            <person name="Ma J."/>
        </authorList>
    </citation>
    <scope>NUCLEOTIDE SEQUENCE [LARGE SCALE GENOMIC DNA]</scope>
    <source>
        <strain evidence="3">CGMCC 4.1469</strain>
    </source>
</reference>
<protein>
    <submittedName>
        <fullName evidence="2">Uncharacterized protein</fullName>
    </submittedName>
</protein>
<feature type="transmembrane region" description="Helical" evidence="1">
    <location>
        <begin position="22"/>
        <end position="46"/>
    </location>
</feature>
<feature type="transmembrane region" description="Helical" evidence="1">
    <location>
        <begin position="67"/>
        <end position="86"/>
    </location>
</feature>
<accession>A0ABW1EP62</accession>
<gene>
    <name evidence="2" type="ORF">ACFP0N_00185</name>
</gene>
<dbReference type="EMBL" id="JBHSOD010000001">
    <property type="protein sequence ID" value="MFC5883392.1"/>
    <property type="molecule type" value="Genomic_DNA"/>
</dbReference>
<keyword evidence="1" id="KW-0472">Membrane</keyword>